<evidence type="ECO:0000256" key="2">
    <source>
        <dbReference type="ARBA" id="ARBA00022448"/>
    </source>
</evidence>
<comment type="similarity">
    <text evidence="1">Belongs to the adrenodoxin/putidaredoxin family.</text>
</comment>
<dbReference type="GeneID" id="20219413"/>
<dbReference type="PRINTS" id="PR00355">
    <property type="entry name" value="ADRENODOXIN"/>
</dbReference>
<dbReference type="KEGG" id="aaf:AURANDRAFT_21251"/>
<keyword evidence="11" id="KW-1185">Reference proteome</keyword>
<evidence type="ECO:0000313" key="10">
    <source>
        <dbReference type="EMBL" id="EGB11671.1"/>
    </source>
</evidence>
<dbReference type="PANTHER" id="PTHR23426:SF72">
    <property type="entry name" value="2FE-2S FERREDOXIN-TYPE DOMAIN-CONTAINING PROTEIN"/>
    <property type="match status" value="1"/>
</dbReference>
<organism evidence="11">
    <name type="scientific">Aureococcus anophagefferens</name>
    <name type="common">Harmful bloom alga</name>
    <dbReference type="NCBI Taxonomy" id="44056"/>
    <lineage>
        <taxon>Eukaryota</taxon>
        <taxon>Sar</taxon>
        <taxon>Stramenopiles</taxon>
        <taxon>Ochrophyta</taxon>
        <taxon>Pelagophyceae</taxon>
        <taxon>Pelagomonadales</taxon>
        <taxon>Pelagomonadaceae</taxon>
        <taxon>Aureococcus</taxon>
    </lineage>
</organism>
<dbReference type="PROSITE" id="PS51085">
    <property type="entry name" value="2FE2S_FER_2"/>
    <property type="match status" value="1"/>
</dbReference>
<gene>
    <name evidence="10" type="primary">Fed1</name>
    <name evidence="10" type="ORF">AURANDRAFT_21251</name>
</gene>
<evidence type="ECO:0000256" key="5">
    <source>
        <dbReference type="ARBA" id="ARBA00022982"/>
    </source>
</evidence>
<keyword evidence="5" id="KW-0249">Electron transport</keyword>
<evidence type="ECO:0000256" key="1">
    <source>
        <dbReference type="ARBA" id="ARBA00010914"/>
    </source>
</evidence>
<dbReference type="InterPro" id="IPR036010">
    <property type="entry name" value="2Fe-2S_ferredoxin-like_sf"/>
</dbReference>
<dbReference type="GO" id="GO:0005739">
    <property type="term" value="C:mitochondrion"/>
    <property type="evidence" value="ECO:0007669"/>
    <property type="project" value="TreeGrafter"/>
</dbReference>
<dbReference type="InterPro" id="IPR001055">
    <property type="entry name" value="Adrenodoxin-like"/>
</dbReference>
<keyword evidence="7" id="KW-0411">Iron-sulfur</keyword>
<dbReference type="SUPFAM" id="SSF54292">
    <property type="entry name" value="2Fe-2S ferredoxin-like"/>
    <property type="match status" value="1"/>
</dbReference>
<evidence type="ECO:0000256" key="6">
    <source>
        <dbReference type="ARBA" id="ARBA00023004"/>
    </source>
</evidence>
<name>F0Y0W0_AURAN</name>
<evidence type="ECO:0000256" key="3">
    <source>
        <dbReference type="ARBA" id="ARBA00022714"/>
    </source>
</evidence>
<dbReference type="EMBL" id="GL833122">
    <property type="protein sequence ID" value="EGB11671.1"/>
    <property type="molecule type" value="Genomic_DNA"/>
</dbReference>
<dbReference type="GO" id="GO:0046872">
    <property type="term" value="F:metal ion binding"/>
    <property type="evidence" value="ECO:0007669"/>
    <property type="project" value="UniProtKB-KW"/>
</dbReference>
<keyword evidence="6" id="KW-0408">Iron</keyword>
<dbReference type="RefSeq" id="XP_009034014.1">
    <property type="nucleotide sequence ID" value="XM_009035766.1"/>
</dbReference>
<evidence type="ECO:0000259" key="9">
    <source>
        <dbReference type="PROSITE" id="PS51085"/>
    </source>
</evidence>
<dbReference type="Gene3D" id="3.10.20.30">
    <property type="match status" value="1"/>
</dbReference>
<dbReference type="OMA" id="SNYNLCT"/>
<keyword evidence="4" id="KW-0479">Metal-binding</keyword>
<dbReference type="InterPro" id="IPR001041">
    <property type="entry name" value="2Fe-2S_ferredoxin-type"/>
</dbReference>
<protein>
    <submittedName>
        <fullName evidence="10">Putative ferredoxin</fullName>
    </submittedName>
</protein>
<evidence type="ECO:0000256" key="7">
    <source>
        <dbReference type="ARBA" id="ARBA00023014"/>
    </source>
</evidence>
<dbReference type="GO" id="GO:0009055">
    <property type="term" value="F:electron transfer activity"/>
    <property type="evidence" value="ECO:0007669"/>
    <property type="project" value="TreeGrafter"/>
</dbReference>
<dbReference type="eggNOG" id="KOG3309">
    <property type="taxonomic scope" value="Eukaryota"/>
</dbReference>
<dbReference type="CDD" id="cd00207">
    <property type="entry name" value="fer2"/>
    <property type="match status" value="1"/>
</dbReference>
<accession>F0Y0W0</accession>
<keyword evidence="2" id="KW-0813">Transport</keyword>
<sequence length="164" mass="18541">MVRLLLRRGLRLGLAPANHRRRAPVLAATRGDHSHSHHHHREGPPDVTIKWVFKKSGEAIETPAYFGENLLRLAQRHDIPLEGACEGVTACSTCHCILEDDFFDELEEELEEDEEDMLDQAFGLTPTSRLGCQLKVDERFDGAVIMLPEATRNFYVDGHVPQPH</sequence>
<dbReference type="Proteomes" id="UP000002729">
    <property type="component" value="Unassembled WGS sequence"/>
</dbReference>
<keyword evidence="3" id="KW-0001">2Fe-2S</keyword>
<evidence type="ECO:0000313" key="11">
    <source>
        <dbReference type="Proteomes" id="UP000002729"/>
    </source>
</evidence>
<dbReference type="InterPro" id="IPR012675">
    <property type="entry name" value="Beta-grasp_dom_sf"/>
</dbReference>
<dbReference type="Pfam" id="PF00111">
    <property type="entry name" value="Fer2"/>
    <property type="match status" value="1"/>
</dbReference>
<evidence type="ECO:0000256" key="8">
    <source>
        <dbReference type="ARBA" id="ARBA00034078"/>
    </source>
</evidence>
<dbReference type="GO" id="GO:0051537">
    <property type="term" value="F:2 iron, 2 sulfur cluster binding"/>
    <property type="evidence" value="ECO:0007669"/>
    <property type="project" value="UniProtKB-KW"/>
</dbReference>
<dbReference type="FunCoup" id="F0Y0W0">
    <property type="interactions" value="148"/>
</dbReference>
<comment type="cofactor">
    <cofactor evidence="8">
        <name>[2Fe-2S] cluster</name>
        <dbReference type="ChEBI" id="CHEBI:190135"/>
    </cofactor>
</comment>
<proteinExistence type="inferred from homology"/>
<dbReference type="OrthoDB" id="268593at2759"/>
<dbReference type="GO" id="GO:0140647">
    <property type="term" value="P:P450-containing electron transport chain"/>
    <property type="evidence" value="ECO:0007669"/>
    <property type="project" value="InterPro"/>
</dbReference>
<dbReference type="InParanoid" id="F0Y0W0"/>
<dbReference type="PANTHER" id="PTHR23426">
    <property type="entry name" value="FERREDOXIN/ADRENODOXIN"/>
    <property type="match status" value="1"/>
</dbReference>
<feature type="domain" description="2Fe-2S ferredoxin-type" evidence="9">
    <location>
        <begin position="47"/>
        <end position="151"/>
    </location>
</feature>
<dbReference type="AlphaFoldDB" id="F0Y0W0"/>
<evidence type="ECO:0000256" key="4">
    <source>
        <dbReference type="ARBA" id="ARBA00022723"/>
    </source>
</evidence>
<reference evidence="10 11" key="1">
    <citation type="journal article" date="2011" name="Proc. Natl. Acad. Sci. U.S.A.">
        <title>Niche of harmful alga Aureococcus anophagefferens revealed through ecogenomics.</title>
        <authorList>
            <person name="Gobler C.J."/>
            <person name="Berry D.L."/>
            <person name="Dyhrman S.T."/>
            <person name="Wilhelm S.W."/>
            <person name="Salamov A."/>
            <person name="Lobanov A.V."/>
            <person name="Zhang Y."/>
            <person name="Collier J.L."/>
            <person name="Wurch L.L."/>
            <person name="Kustka A.B."/>
            <person name="Dill B.D."/>
            <person name="Shah M."/>
            <person name="VerBerkmoes N.C."/>
            <person name="Kuo A."/>
            <person name="Terry A."/>
            <person name="Pangilinan J."/>
            <person name="Lindquist E.A."/>
            <person name="Lucas S."/>
            <person name="Paulsen I.T."/>
            <person name="Hattenrath-Lehmann T.K."/>
            <person name="Talmage S.C."/>
            <person name="Walker E.A."/>
            <person name="Koch F."/>
            <person name="Burson A.M."/>
            <person name="Marcoval M.A."/>
            <person name="Tang Y.Z."/>
            <person name="Lecleir G.R."/>
            <person name="Coyne K.J."/>
            <person name="Berg G.M."/>
            <person name="Bertrand E.M."/>
            <person name="Saito M.A."/>
            <person name="Gladyshev V.N."/>
            <person name="Grigoriev I.V."/>
        </authorList>
    </citation>
    <scope>NUCLEOTIDE SEQUENCE [LARGE SCALE GENOMIC DNA]</scope>
    <source>
        <strain evidence="11">CCMP 1984</strain>
    </source>
</reference>